<dbReference type="AlphaFoldDB" id="A0A2X5DZ49"/>
<proteinExistence type="predicted"/>
<evidence type="ECO:0000313" key="2">
    <source>
        <dbReference type="EMBL" id="STI78486.1"/>
    </source>
</evidence>
<dbReference type="RefSeq" id="WP_001542589.1">
    <property type="nucleotide sequence ID" value="NZ_AP022036.1"/>
</dbReference>
<dbReference type="PANTHER" id="PTHR33420:SF33">
    <property type="entry name" value="MINOR FIMBRIAL SUBUNIT"/>
    <property type="match status" value="1"/>
</dbReference>
<reference evidence="2 3" key="1">
    <citation type="submission" date="2018-06" db="EMBL/GenBank/DDBJ databases">
        <authorList>
            <consortium name="Pathogen Informatics"/>
            <person name="Doyle S."/>
        </authorList>
    </citation>
    <scope>NUCLEOTIDE SEQUENCE [LARGE SCALE GENOMIC DNA]</scope>
    <source>
        <strain evidence="2 3">NCTC8985</strain>
    </source>
</reference>
<dbReference type="GO" id="GO:0043709">
    <property type="term" value="P:cell adhesion involved in single-species biofilm formation"/>
    <property type="evidence" value="ECO:0007669"/>
    <property type="project" value="TreeGrafter"/>
</dbReference>
<dbReference type="Gene3D" id="2.60.40.1090">
    <property type="entry name" value="Fimbrial-type adhesion domain"/>
    <property type="match status" value="1"/>
</dbReference>
<evidence type="ECO:0000313" key="3">
    <source>
        <dbReference type="Proteomes" id="UP000254405"/>
    </source>
</evidence>
<evidence type="ECO:0000259" key="1">
    <source>
        <dbReference type="Pfam" id="PF00419"/>
    </source>
</evidence>
<dbReference type="Pfam" id="PF00419">
    <property type="entry name" value="Fimbrial"/>
    <property type="match status" value="1"/>
</dbReference>
<dbReference type="GO" id="GO:0009289">
    <property type="term" value="C:pilus"/>
    <property type="evidence" value="ECO:0007669"/>
    <property type="project" value="InterPro"/>
</dbReference>
<dbReference type="InterPro" id="IPR000259">
    <property type="entry name" value="Adhesion_dom_fimbrial"/>
</dbReference>
<dbReference type="InterPro" id="IPR036937">
    <property type="entry name" value="Adhesion_dom_fimbrial_sf"/>
</dbReference>
<organism evidence="2 3">
    <name type="scientific">Escherichia coli</name>
    <dbReference type="NCBI Taxonomy" id="562"/>
    <lineage>
        <taxon>Bacteria</taxon>
        <taxon>Pseudomonadati</taxon>
        <taxon>Pseudomonadota</taxon>
        <taxon>Gammaproteobacteria</taxon>
        <taxon>Enterobacterales</taxon>
        <taxon>Enterobacteriaceae</taxon>
        <taxon>Escherichia</taxon>
    </lineage>
</organism>
<protein>
    <submittedName>
        <fullName evidence="2">Putative fimbrial protein FanG</fullName>
    </submittedName>
</protein>
<dbReference type="InterPro" id="IPR050263">
    <property type="entry name" value="Bact_Fimbrial_Adh_Pro"/>
</dbReference>
<dbReference type="Proteomes" id="UP000254405">
    <property type="component" value="Unassembled WGS sequence"/>
</dbReference>
<dbReference type="PANTHER" id="PTHR33420">
    <property type="entry name" value="FIMBRIAL SUBUNIT ELFA-RELATED"/>
    <property type="match status" value="1"/>
</dbReference>
<accession>A0A2X5DZ49</accession>
<feature type="domain" description="Fimbrial-type adhesion" evidence="1">
    <location>
        <begin position="32"/>
        <end position="173"/>
    </location>
</feature>
<name>A0A2X5DZ49_ECOLX</name>
<gene>
    <name evidence="2" type="ORF">NCTC8985_03815</name>
</gene>
<dbReference type="EMBL" id="UGCO01000001">
    <property type="protein sequence ID" value="STI78486.1"/>
    <property type="molecule type" value="Genomic_DNA"/>
</dbReference>
<sequence length="173" mass="18346">MHRWLVFFLIILSFHNASASKSVQKRVAINAELTVNTCALSLSPANLNFQQVSFSQFENSATTAQTVDLNISCSWPATGISLKFSPAAGVAASSTSLMKTGLSGVGLALSWKNATGTDFTPLELNKSFAPASTALSKNSETLGQFQLLPKQIPGETLQAGNVNTSLTVEVTYD</sequence>
<dbReference type="SUPFAM" id="SSF49401">
    <property type="entry name" value="Bacterial adhesins"/>
    <property type="match status" value="1"/>
</dbReference>
<dbReference type="InterPro" id="IPR008966">
    <property type="entry name" value="Adhesion_dom_sf"/>
</dbReference>